<evidence type="ECO:0000313" key="4">
    <source>
        <dbReference type="EMBL" id="SDH31013.1"/>
    </source>
</evidence>
<dbReference type="EMBL" id="CP080764">
    <property type="protein sequence ID" value="QYY42871.1"/>
    <property type="molecule type" value="Genomic_DNA"/>
</dbReference>
<dbReference type="EMBL" id="FNDE01000019">
    <property type="protein sequence ID" value="SDH31013.1"/>
    <property type="molecule type" value="Genomic_DNA"/>
</dbReference>
<sequence length="240" mass="27102">MRKRSIVLSLIVATSVISVGIFIVSSIMQNVQADDENITDIGSINEPPYQVNIDENATPSEFEAEMRKSLVYQKVEKPKIPVSDPRLEKIQDTFSIIEQPFEKPAEQPRKGRPDKMSIDPFTGDAKYTNGIVINREGRATKIPEGASPFRGQIAPIVRVMTEEIAEMTKRPYSTELAFDIMKRTTELQKYMDMLELPEVTGLLIEINTYITNGKGSFDKAAAMIQEINKLVNFDKLEQEK</sequence>
<keyword evidence="6" id="KW-1185">Reference proteome</keyword>
<feature type="transmembrane region" description="Helical" evidence="2">
    <location>
        <begin position="7"/>
        <end position="28"/>
    </location>
</feature>
<protein>
    <submittedName>
        <fullName evidence="4">Uncharacterized protein</fullName>
    </submittedName>
</protein>
<evidence type="ECO:0000313" key="5">
    <source>
        <dbReference type="Proteomes" id="UP000198956"/>
    </source>
</evidence>
<feature type="region of interest" description="Disordered" evidence="1">
    <location>
        <begin position="100"/>
        <end position="123"/>
    </location>
</feature>
<evidence type="ECO:0000313" key="6">
    <source>
        <dbReference type="Proteomes" id="UP000826616"/>
    </source>
</evidence>
<name>A0A1G8BDB7_ANETH</name>
<dbReference type="Proteomes" id="UP000826616">
    <property type="component" value="Chromosome"/>
</dbReference>
<gene>
    <name evidence="3" type="ORF">K3F53_00365</name>
    <name evidence="4" type="ORF">SAMN04489735_10199</name>
</gene>
<dbReference type="OrthoDB" id="2679977at2"/>
<dbReference type="GeneID" id="97139812"/>
<dbReference type="RefSeq" id="WP_057897165.1">
    <property type="nucleotide sequence ID" value="NZ_CP080764.1"/>
</dbReference>
<proteinExistence type="predicted"/>
<keyword evidence="2" id="KW-0812">Transmembrane</keyword>
<evidence type="ECO:0000256" key="2">
    <source>
        <dbReference type="SAM" id="Phobius"/>
    </source>
</evidence>
<reference evidence="4 5" key="1">
    <citation type="submission" date="2016-10" db="EMBL/GenBank/DDBJ databases">
        <authorList>
            <person name="de Groot N.N."/>
        </authorList>
    </citation>
    <scope>NUCLEOTIDE SEQUENCE [LARGE SCALE GENOMIC DNA]</scope>
    <source>
        <strain evidence="4 5">L 420-91</strain>
    </source>
</reference>
<accession>A0A1G8BDB7</accession>
<keyword evidence="2" id="KW-0472">Membrane</keyword>
<evidence type="ECO:0000313" key="3">
    <source>
        <dbReference type="EMBL" id="QYY42871.1"/>
    </source>
</evidence>
<keyword evidence="2" id="KW-1133">Transmembrane helix</keyword>
<reference evidence="3 6" key="2">
    <citation type="submission" date="2021-08" db="EMBL/GenBank/DDBJ databases">
        <title>Complete genome sequence of the strain Aneurinibacillus thermoaerophilus CCM 8960.</title>
        <authorList>
            <person name="Musilova J."/>
            <person name="Kourilova X."/>
            <person name="Pernicova I."/>
            <person name="Bezdicek M."/>
            <person name="Lengerova M."/>
            <person name="Obruca S."/>
            <person name="Sedlar K."/>
        </authorList>
    </citation>
    <scope>NUCLEOTIDE SEQUENCE [LARGE SCALE GENOMIC DNA]</scope>
    <source>
        <strain evidence="3 6">CCM 8960</strain>
    </source>
</reference>
<dbReference type="Proteomes" id="UP000198956">
    <property type="component" value="Unassembled WGS sequence"/>
</dbReference>
<evidence type="ECO:0000256" key="1">
    <source>
        <dbReference type="SAM" id="MobiDB-lite"/>
    </source>
</evidence>
<feature type="compositionally biased region" description="Basic and acidic residues" evidence="1">
    <location>
        <begin position="100"/>
        <end position="117"/>
    </location>
</feature>
<dbReference type="AlphaFoldDB" id="A0A1G8BDB7"/>
<organism evidence="4 5">
    <name type="scientific">Aneurinibacillus thermoaerophilus</name>
    <dbReference type="NCBI Taxonomy" id="143495"/>
    <lineage>
        <taxon>Bacteria</taxon>
        <taxon>Bacillati</taxon>
        <taxon>Bacillota</taxon>
        <taxon>Bacilli</taxon>
        <taxon>Bacillales</taxon>
        <taxon>Paenibacillaceae</taxon>
        <taxon>Aneurinibacillus group</taxon>
        <taxon>Aneurinibacillus</taxon>
    </lineage>
</organism>